<feature type="domain" description="Response regulatory" evidence="8">
    <location>
        <begin position="682"/>
        <end position="793"/>
    </location>
</feature>
<dbReference type="InterPro" id="IPR035965">
    <property type="entry name" value="PAS-like_dom_sf"/>
</dbReference>
<comment type="catalytic activity">
    <reaction evidence="1">
        <text>ATP + protein L-histidine = ADP + protein N-phospho-L-histidine.</text>
        <dbReference type="EC" id="2.7.13.3"/>
    </reaction>
</comment>
<dbReference type="SMART" id="SM00388">
    <property type="entry name" value="HisKA"/>
    <property type="match status" value="1"/>
</dbReference>
<feature type="domain" description="PAC" evidence="10">
    <location>
        <begin position="221"/>
        <end position="272"/>
    </location>
</feature>
<dbReference type="InterPro" id="IPR004358">
    <property type="entry name" value="Sig_transdc_His_kin-like_C"/>
</dbReference>
<evidence type="ECO:0000313" key="12">
    <source>
        <dbReference type="Proteomes" id="UP001061302"/>
    </source>
</evidence>
<reference evidence="11" key="1">
    <citation type="submission" date="2022-10" db="EMBL/GenBank/DDBJ databases">
        <title>Chitiniphilus purpureus sp. nov., a novel chitin-degrading bacterium isolated from crawfish pond sediment.</title>
        <authorList>
            <person name="Li K."/>
        </authorList>
    </citation>
    <scope>NUCLEOTIDE SEQUENCE</scope>
    <source>
        <strain evidence="11">CD1</strain>
    </source>
</reference>
<dbReference type="InterPro" id="IPR052162">
    <property type="entry name" value="Sensor_kinase/Photoreceptor"/>
</dbReference>
<dbReference type="CDD" id="cd00082">
    <property type="entry name" value="HisKA"/>
    <property type="match status" value="1"/>
</dbReference>
<evidence type="ECO:0000256" key="1">
    <source>
        <dbReference type="ARBA" id="ARBA00000085"/>
    </source>
</evidence>
<dbReference type="InterPro" id="IPR036097">
    <property type="entry name" value="HisK_dim/P_sf"/>
</dbReference>
<dbReference type="InterPro" id="IPR001789">
    <property type="entry name" value="Sig_transdc_resp-reg_receiver"/>
</dbReference>
<dbReference type="Pfam" id="PF08447">
    <property type="entry name" value="PAS_3"/>
    <property type="match status" value="2"/>
</dbReference>
<dbReference type="SMART" id="SM00091">
    <property type="entry name" value="PAS"/>
    <property type="match status" value="2"/>
</dbReference>
<evidence type="ECO:0000313" key="11">
    <source>
        <dbReference type="EMBL" id="UXY15382.1"/>
    </source>
</evidence>
<dbReference type="EMBL" id="CP106753">
    <property type="protein sequence ID" value="UXY15382.1"/>
    <property type="molecule type" value="Genomic_DNA"/>
</dbReference>
<dbReference type="Gene3D" id="3.30.450.20">
    <property type="entry name" value="PAS domain"/>
    <property type="match status" value="2"/>
</dbReference>
<evidence type="ECO:0000256" key="2">
    <source>
        <dbReference type="ARBA" id="ARBA00012438"/>
    </source>
</evidence>
<dbReference type="InterPro" id="IPR000014">
    <property type="entry name" value="PAS"/>
</dbReference>
<keyword evidence="4" id="KW-0808">Transferase</keyword>
<dbReference type="PROSITE" id="PS50109">
    <property type="entry name" value="HIS_KIN"/>
    <property type="match status" value="1"/>
</dbReference>
<dbReference type="PANTHER" id="PTHR43304:SF1">
    <property type="entry name" value="PAC DOMAIN-CONTAINING PROTEIN"/>
    <property type="match status" value="1"/>
</dbReference>
<dbReference type="InterPro" id="IPR036890">
    <property type="entry name" value="HATPase_C_sf"/>
</dbReference>
<dbReference type="PROSITE" id="PS50113">
    <property type="entry name" value="PAC"/>
    <property type="match status" value="1"/>
</dbReference>
<feature type="domain" description="PAS" evidence="9">
    <location>
        <begin position="299"/>
        <end position="354"/>
    </location>
</feature>
<dbReference type="PRINTS" id="PR00344">
    <property type="entry name" value="BCTRLSENSOR"/>
</dbReference>
<dbReference type="InterPro" id="IPR013655">
    <property type="entry name" value="PAS_fold_3"/>
</dbReference>
<keyword evidence="3 6" id="KW-0597">Phosphoprotein</keyword>
<organism evidence="11 12">
    <name type="scientific">Chitiniphilus purpureus</name>
    <dbReference type="NCBI Taxonomy" id="2981137"/>
    <lineage>
        <taxon>Bacteria</taxon>
        <taxon>Pseudomonadati</taxon>
        <taxon>Pseudomonadota</taxon>
        <taxon>Betaproteobacteria</taxon>
        <taxon>Neisseriales</taxon>
        <taxon>Chitinibacteraceae</taxon>
        <taxon>Chitiniphilus</taxon>
    </lineage>
</organism>
<dbReference type="CDD" id="cd00156">
    <property type="entry name" value="REC"/>
    <property type="match status" value="1"/>
</dbReference>
<feature type="modified residue" description="4-aspartylphosphate" evidence="6">
    <location>
        <position position="732"/>
    </location>
</feature>
<dbReference type="InterPro" id="IPR005467">
    <property type="entry name" value="His_kinase_dom"/>
</dbReference>
<dbReference type="Pfam" id="PF02518">
    <property type="entry name" value="HATPase_c"/>
    <property type="match status" value="1"/>
</dbReference>
<dbReference type="PANTHER" id="PTHR43304">
    <property type="entry name" value="PHYTOCHROME-LIKE PROTEIN CPH1"/>
    <property type="match status" value="1"/>
</dbReference>
<evidence type="ECO:0000256" key="6">
    <source>
        <dbReference type="PROSITE-ProRule" id="PRU00169"/>
    </source>
</evidence>
<dbReference type="PROSITE" id="PS50110">
    <property type="entry name" value="RESPONSE_REGULATORY"/>
    <property type="match status" value="2"/>
</dbReference>
<proteinExistence type="predicted"/>
<dbReference type="SUPFAM" id="SSF55785">
    <property type="entry name" value="PYP-like sensor domain (PAS domain)"/>
    <property type="match status" value="2"/>
</dbReference>
<dbReference type="SMART" id="SM00086">
    <property type="entry name" value="PAC"/>
    <property type="match status" value="2"/>
</dbReference>
<evidence type="ECO:0000256" key="4">
    <source>
        <dbReference type="ARBA" id="ARBA00022679"/>
    </source>
</evidence>
<keyword evidence="5" id="KW-0418">Kinase</keyword>
<feature type="domain" description="Response regulatory" evidence="8">
    <location>
        <begin position="11"/>
        <end position="127"/>
    </location>
</feature>
<dbReference type="SMART" id="SM00387">
    <property type="entry name" value="HATPase_c"/>
    <property type="match status" value="1"/>
</dbReference>
<dbReference type="InterPro" id="IPR003661">
    <property type="entry name" value="HisK_dim/P_dom"/>
</dbReference>
<dbReference type="SUPFAM" id="SSF52172">
    <property type="entry name" value="CheY-like"/>
    <property type="match status" value="2"/>
</dbReference>
<evidence type="ECO:0000259" key="7">
    <source>
        <dbReference type="PROSITE" id="PS50109"/>
    </source>
</evidence>
<name>A0ABY6DLZ1_9NEIS</name>
<dbReference type="Gene3D" id="1.10.287.130">
    <property type="match status" value="1"/>
</dbReference>
<evidence type="ECO:0000256" key="5">
    <source>
        <dbReference type="ARBA" id="ARBA00022777"/>
    </source>
</evidence>
<dbReference type="InterPro" id="IPR003594">
    <property type="entry name" value="HATPase_dom"/>
</dbReference>
<feature type="modified residue" description="4-aspartylphosphate" evidence="6">
    <location>
        <position position="62"/>
    </location>
</feature>
<dbReference type="SMART" id="SM00448">
    <property type="entry name" value="REC"/>
    <property type="match status" value="2"/>
</dbReference>
<dbReference type="Gene3D" id="3.40.50.2300">
    <property type="match status" value="2"/>
</dbReference>
<feature type="domain" description="Histidine kinase" evidence="7">
    <location>
        <begin position="437"/>
        <end position="662"/>
    </location>
</feature>
<dbReference type="PROSITE" id="PS50112">
    <property type="entry name" value="PAS"/>
    <property type="match status" value="2"/>
</dbReference>
<dbReference type="EC" id="2.7.13.3" evidence="2"/>
<dbReference type="InterPro" id="IPR011006">
    <property type="entry name" value="CheY-like_superfamily"/>
</dbReference>
<dbReference type="Gene3D" id="3.30.565.10">
    <property type="entry name" value="Histidine kinase-like ATPase, C-terminal domain"/>
    <property type="match status" value="1"/>
</dbReference>
<evidence type="ECO:0000259" key="9">
    <source>
        <dbReference type="PROSITE" id="PS50112"/>
    </source>
</evidence>
<dbReference type="RefSeq" id="WP_263124788.1">
    <property type="nucleotide sequence ID" value="NZ_CP106753.1"/>
</dbReference>
<accession>A0ABY6DLZ1</accession>
<dbReference type="NCBIfam" id="TIGR00229">
    <property type="entry name" value="sensory_box"/>
    <property type="match status" value="2"/>
</dbReference>
<evidence type="ECO:0000256" key="3">
    <source>
        <dbReference type="ARBA" id="ARBA00022553"/>
    </source>
</evidence>
<gene>
    <name evidence="11" type="ORF">N8I74_19055</name>
</gene>
<dbReference type="Gene3D" id="2.10.70.100">
    <property type="match status" value="1"/>
</dbReference>
<dbReference type="Pfam" id="PF00512">
    <property type="entry name" value="HisKA"/>
    <property type="match status" value="1"/>
</dbReference>
<evidence type="ECO:0000259" key="10">
    <source>
        <dbReference type="PROSITE" id="PS50113"/>
    </source>
</evidence>
<evidence type="ECO:0000259" key="8">
    <source>
        <dbReference type="PROSITE" id="PS50110"/>
    </source>
</evidence>
<dbReference type="Proteomes" id="UP001061302">
    <property type="component" value="Chromosome"/>
</dbReference>
<dbReference type="SUPFAM" id="SSF55874">
    <property type="entry name" value="ATPase domain of HSP90 chaperone/DNA topoisomerase II/histidine kinase"/>
    <property type="match status" value="1"/>
</dbReference>
<dbReference type="InterPro" id="IPR001610">
    <property type="entry name" value="PAC"/>
</dbReference>
<keyword evidence="12" id="KW-1185">Reference proteome</keyword>
<feature type="domain" description="PAS" evidence="9">
    <location>
        <begin position="145"/>
        <end position="216"/>
    </location>
</feature>
<dbReference type="InterPro" id="IPR000700">
    <property type="entry name" value="PAS-assoc_C"/>
</dbReference>
<dbReference type="Pfam" id="PF00072">
    <property type="entry name" value="Response_reg"/>
    <property type="match status" value="2"/>
</dbReference>
<sequence length="805" mass="88896">MRKPALPQPIALLLIEDDARDAELLLVELERAGYLIDWVLVAGEVDLCAALARRDFDLILSDFLLPGFSGEQALHIALEMVPEVPFIFVSGVSGEEHAVNMMREGATDYVLKQSLKLLPKAVERALLIANERTERRRMANALRTSELNTRLAVEAAQLGMWDYEPQSGTLTWDRRCRAMFGVEPDAEVTLETFRSAIHPDDLPRIDALVAEAISQDNRKAYIAEYRIVTPGGALHWVVTRGQAFFEQGRCVHFTGVLQDITERKQADQAMHDMNAELERRVEERTRERDRTWQLSRDLLVVARHDTQVVAVNPAWLDTLGWRDEDLLGRQLVDFVHPEDYAATLEEAARLASGQVTSRFENRFRHADGSYHWLSWAAVPEGELVYGAGRDITLQKVALHELAYANRALLAQIEERERVEATLQQMQRLEAVGQLTAGVAHDFNNLLTVVLSNVSFLGRGIGKGVDTDKLLQYVARIREAGERGAKLTGQLLSFSRRQRLAPQVLDLNATIQGMLDLLRSTLGGSVLIEIELAGQPWLALVDPTQVELIVLNLAINARDAMRSGGTLRLSTANETLNQPPLRPEEPEPGEYVVLSVGDSGSGMTPEVMAKAFEPFFTTKEPGKGSGLGLAQVYGFAKQSGGGVRIHSRLGEGTTVSVYLPRASGEVQRPEAESPGTGPVTARTVLLVDDDAAVREATSTQLAQLGYQVLEADSGEAALTLLEQHSTVELLLADFAMPGMNGGELARRVRAQWPGFPILFLSGYADLQRADLTGIDVVQKPFHEAELVRRIERTLQARPVAHQEGPQ</sequence>
<dbReference type="CDD" id="cd00130">
    <property type="entry name" value="PAS"/>
    <property type="match status" value="2"/>
</dbReference>
<dbReference type="SUPFAM" id="SSF47384">
    <property type="entry name" value="Homodimeric domain of signal transducing histidine kinase"/>
    <property type="match status" value="1"/>
</dbReference>
<protein>
    <recommendedName>
        <fullName evidence="2">histidine kinase</fullName>
        <ecNumber evidence="2">2.7.13.3</ecNumber>
    </recommendedName>
</protein>